<dbReference type="InterPro" id="IPR023801">
    <property type="entry name" value="His_deacetylse_dom"/>
</dbReference>
<keyword evidence="4" id="KW-0156">Chromatin regulator</keyword>
<accession>W7U535</accession>
<keyword evidence="3" id="KW-0378">Hydrolase</keyword>
<comment type="caution">
    <text evidence="6">The sequence shown here is derived from an EMBL/GenBank/DDBJ whole genome shotgun (WGS) entry which is preliminary data.</text>
</comment>
<dbReference type="InterPro" id="IPR023696">
    <property type="entry name" value="Ureohydrolase_dom_sf"/>
</dbReference>
<evidence type="ECO:0000313" key="7">
    <source>
        <dbReference type="Proteomes" id="UP000019335"/>
    </source>
</evidence>
<sequence>MAANAGAGTKLSSALTKSTTGYVWHERYMWHHAGKYTWNEWIQPTRHFESPESKRRLHNLLDASGLLDCLVRVPPRLASVEELTRFHTLEYVGKIQSLSRAQGGEAGDFATFGPGSYEIACLAVGGVLNAIDAVVTGRTDTGDKVRNAYCLARPPGHHAEKDRGMGFCLFNNVALGAMHARVKQGLKRVAIVDYDVHHGNGTQQAFYEDEAVLFISIHQDSNYPAHTGYVEENGTGKGEGTTINIPLPPGSGSGAYFEAFDRVILPAVRAFAPELLLVSSGYDAGYLDPLATMMLSSEHFRTLGQKLNGLAEDVCDGRIVYVHEGGYSDLYVPFCGHAIVEELTKRRTGVRDCMLTDVHQWGYQELQPHQDAVIKKCEALVTALKRRMAGMK</sequence>
<dbReference type="PRINTS" id="PR01271">
    <property type="entry name" value="HISDACETLASE"/>
</dbReference>
<evidence type="ECO:0000256" key="2">
    <source>
        <dbReference type="ARBA" id="ARBA00012111"/>
    </source>
</evidence>
<feature type="domain" description="Histone deacetylase" evidence="5">
    <location>
        <begin position="47"/>
        <end position="340"/>
    </location>
</feature>
<dbReference type="SUPFAM" id="SSF52768">
    <property type="entry name" value="Arginase/deacetylase"/>
    <property type="match status" value="1"/>
</dbReference>
<gene>
    <name evidence="6" type="ORF">Naga_100267g2</name>
</gene>
<dbReference type="GO" id="GO:0005737">
    <property type="term" value="C:cytoplasm"/>
    <property type="evidence" value="ECO:0007669"/>
    <property type="project" value="TreeGrafter"/>
</dbReference>
<dbReference type="GO" id="GO:0000118">
    <property type="term" value="C:histone deacetylase complex"/>
    <property type="evidence" value="ECO:0007669"/>
    <property type="project" value="TreeGrafter"/>
</dbReference>
<dbReference type="Pfam" id="PF00850">
    <property type="entry name" value="Hist_deacetyl"/>
    <property type="match status" value="1"/>
</dbReference>
<dbReference type="Proteomes" id="UP000019335">
    <property type="component" value="Chromosome 5"/>
</dbReference>
<dbReference type="InterPro" id="IPR000286">
    <property type="entry name" value="HDACs"/>
</dbReference>
<evidence type="ECO:0000259" key="5">
    <source>
        <dbReference type="Pfam" id="PF00850"/>
    </source>
</evidence>
<dbReference type="OrthoDB" id="424012at2759"/>
<name>W7U535_9STRA</name>
<dbReference type="InterPro" id="IPR003084">
    <property type="entry name" value="HDAC_I/II"/>
</dbReference>
<organism evidence="6 7">
    <name type="scientific">Nannochloropsis gaditana</name>
    <dbReference type="NCBI Taxonomy" id="72520"/>
    <lineage>
        <taxon>Eukaryota</taxon>
        <taxon>Sar</taxon>
        <taxon>Stramenopiles</taxon>
        <taxon>Ochrophyta</taxon>
        <taxon>Eustigmatophyceae</taxon>
        <taxon>Eustigmatales</taxon>
        <taxon>Monodopsidaceae</taxon>
        <taxon>Nannochloropsis</taxon>
    </lineage>
</organism>
<reference evidence="6 7" key="1">
    <citation type="journal article" date="2014" name="Mol. Plant">
        <title>Chromosome Scale Genome Assembly and Transcriptome Profiling of Nannochloropsis gaditana in Nitrogen Depletion.</title>
        <authorList>
            <person name="Corteggiani Carpinelli E."/>
            <person name="Telatin A."/>
            <person name="Vitulo N."/>
            <person name="Forcato C."/>
            <person name="D'Angelo M."/>
            <person name="Schiavon R."/>
            <person name="Vezzi A."/>
            <person name="Giacometti G.M."/>
            <person name="Morosinotto T."/>
            <person name="Valle G."/>
        </authorList>
    </citation>
    <scope>NUCLEOTIDE SEQUENCE [LARGE SCALE GENOMIC DNA]</scope>
    <source>
        <strain evidence="6 7">B-31</strain>
    </source>
</reference>
<dbReference type="PANTHER" id="PTHR10625:SF31">
    <property type="entry name" value="HISTONE DEACETYLASE DOMAIN-CONTAINING PROTEIN"/>
    <property type="match status" value="1"/>
</dbReference>
<dbReference type="EMBL" id="AZIL01000358">
    <property type="protein sequence ID" value="EWM27914.1"/>
    <property type="molecule type" value="Genomic_DNA"/>
</dbReference>
<evidence type="ECO:0000256" key="3">
    <source>
        <dbReference type="ARBA" id="ARBA00022801"/>
    </source>
</evidence>
<proteinExistence type="inferred from homology"/>
<keyword evidence="7" id="KW-1185">Reference proteome</keyword>
<evidence type="ECO:0000313" key="6">
    <source>
        <dbReference type="EMBL" id="EWM27914.1"/>
    </source>
</evidence>
<comment type="similarity">
    <text evidence="1">Belongs to the histone deacetylase family. HD type 1 subfamily.</text>
</comment>
<dbReference type="PRINTS" id="PR01270">
    <property type="entry name" value="HDASUPER"/>
</dbReference>
<dbReference type="GO" id="GO:0141221">
    <property type="term" value="F:histone deacetylase activity, hydrolytic mechanism"/>
    <property type="evidence" value="ECO:0007669"/>
    <property type="project" value="UniProtKB-EC"/>
</dbReference>
<dbReference type="InterPro" id="IPR037138">
    <property type="entry name" value="His_deacetylse_dom_sf"/>
</dbReference>
<protein>
    <recommendedName>
        <fullName evidence="2">histone deacetylase</fullName>
        <ecNumber evidence="2">3.5.1.98</ecNumber>
    </recommendedName>
</protein>
<evidence type="ECO:0000256" key="4">
    <source>
        <dbReference type="ARBA" id="ARBA00022853"/>
    </source>
</evidence>
<dbReference type="Gene3D" id="3.40.800.20">
    <property type="entry name" value="Histone deacetylase domain"/>
    <property type="match status" value="1"/>
</dbReference>
<dbReference type="PANTHER" id="PTHR10625">
    <property type="entry name" value="HISTONE DEACETYLASE HDAC1-RELATED"/>
    <property type="match status" value="1"/>
</dbReference>
<dbReference type="AlphaFoldDB" id="W7U535"/>
<evidence type="ECO:0000256" key="1">
    <source>
        <dbReference type="ARBA" id="ARBA00006457"/>
    </source>
</evidence>
<dbReference type="EC" id="3.5.1.98" evidence="2"/>
<dbReference type="CDD" id="cd09996">
    <property type="entry name" value="HDAC_classII_1"/>
    <property type="match status" value="1"/>
</dbReference>
<dbReference type="GO" id="GO:0040029">
    <property type="term" value="P:epigenetic regulation of gene expression"/>
    <property type="evidence" value="ECO:0007669"/>
    <property type="project" value="TreeGrafter"/>
</dbReference>